<organism evidence="4 5">
    <name type="scientific">Galerina marginata (strain CBS 339.88)</name>
    <dbReference type="NCBI Taxonomy" id="685588"/>
    <lineage>
        <taxon>Eukaryota</taxon>
        <taxon>Fungi</taxon>
        <taxon>Dikarya</taxon>
        <taxon>Basidiomycota</taxon>
        <taxon>Agaricomycotina</taxon>
        <taxon>Agaricomycetes</taxon>
        <taxon>Agaricomycetidae</taxon>
        <taxon>Agaricales</taxon>
        <taxon>Agaricineae</taxon>
        <taxon>Strophariaceae</taxon>
        <taxon>Galerina</taxon>
    </lineage>
</organism>
<name>A0A067TBB5_GALM3</name>
<evidence type="ECO:0000256" key="2">
    <source>
        <dbReference type="ARBA" id="ARBA00022857"/>
    </source>
</evidence>
<dbReference type="OrthoDB" id="1669814at2759"/>
<proteinExistence type="inferred from homology"/>
<dbReference type="InterPro" id="IPR002347">
    <property type="entry name" value="SDR_fam"/>
</dbReference>
<accession>A0A067TBB5</accession>
<dbReference type="Proteomes" id="UP000027222">
    <property type="component" value="Unassembled WGS sequence"/>
</dbReference>
<dbReference type="STRING" id="685588.A0A067TBB5"/>
<dbReference type="PRINTS" id="PR00080">
    <property type="entry name" value="SDRFAMILY"/>
</dbReference>
<dbReference type="FunFam" id="3.40.50.720:FF:000245">
    <property type="entry name" value="Short chain dehydrogenase, putative"/>
    <property type="match status" value="1"/>
</dbReference>
<dbReference type="SUPFAM" id="SSF51735">
    <property type="entry name" value="NAD(P)-binding Rossmann-fold domains"/>
    <property type="match status" value="1"/>
</dbReference>
<dbReference type="EMBL" id="KL142372">
    <property type="protein sequence ID" value="KDR80465.1"/>
    <property type="molecule type" value="Genomic_DNA"/>
</dbReference>
<dbReference type="GO" id="GO:0016616">
    <property type="term" value="F:oxidoreductase activity, acting on the CH-OH group of donors, NAD or NADP as acceptor"/>
    <property type="evidence" value="ECO:0007669"/>
    <property type="project" value="UniProtKB-ARBA"/>
</dbReference>
<dbReference type="PANTHER" id="PTHR43008">
    <property type="entry name" value="BENZIL REDUCTASE"/>
    <property type="match status" value="1"/>
</dbReference>
<dbReference type="PRINTS" id="PR00081">
    <property type="entry name" value="GDHRDH"/>
</dbReference>
<keyword evidence="2" id="KW-0521">NADP</keyword>
<evidence type="ECO:0000256" key="1">
    <source>
        <dbReference type="ARBA" id="ARBA00006484"/>
    </source>
</evidence>
<comment type="similarity">
    <text evidence="1">Belongs to the short-chain dehydrogenases/reductases (SDR) family.</text>
</comment>
<dbReference type="AlphaFoldDB" id="A0A067TBB5"/>
<dbReference type="Pfam" id="PF13561">
    <property type="entry name" value="adh_short_C2"/>
    <property type="match status" value="1"/>
</dbReference>
<dbReference type="HOGENOM" id="CLU_010194_1_1_1"/>
<keyword evidence="3" id="KW-0560">Oxidoreductase</keyword>
<dbReference type="PANTHER" id="PTHR43008:SF4">
    <property type="entry name" value="CHAIN DEHYDROGENASE, PUTATIVE (AFU_ORTHOLOGUE AFUA_4G08710)-RELATED"/>
    <property type="match status" value="1"/>
</dbReference>
<evidence type="ECO:0000313" key="4">
    <source>
        <dbReference type="EMBL" id="KDR80465.1"/>
    </source>
</evidence>
<dbReference type="InterPro" id="IPR036291">
    <property type="entry name" value="NAD(P)-bd_dom_sf"/>
</dbReference>
<reference evidence="5" key="1">
    <citation type="journal article" date="2014" name="Proc. Natl. Acad. Sci. U.S.A.">
        <title>Extensive sampling of basidiomycete genomes demonstrates inadequacy of the white-rot/brown-rot paradigm for wood decay fungi.</title>
        <authorList>
            <person name="Riley R."/>
            <person name="Salamov A.A."/>
            <person name="Brown D.W."/>
            <person name="Nagy L.G."/>
            <person name="Floudas D."/>
            <person name="Held B.W."/>
            <person name="Levasseur A."/>
            <person name="Lombard V."/>
            <person name="Morin E."/>
            <person name="Otillar R."/>
            <person name="Lindquist E.A."/>
            <person name="Sun H."/>
            <person name="LaButti K.M."/>
            <person name="Schmutz J."/>
            <person name="Jabbour D."/>
            <person name="Luo H."/>
            <person name="Baker S.E."/>
            <person name="Pisabarro A.G."/>
            <person name="Walton J.D."/>
            <person name="Blanchette R.A."/>
            <person name="Henrissat B."/>
            <person name="Martin F."/>
            <person name="Cullen D."/>
            <person name="Hibbett D.S."/>
            <person name="Grigoriev I.V."/>
        </authorList>
    </citation>
    <scope>NUCLEOTIDE SEQUENCE [LARGE SCALE GENOMIC DNA]</scope>
    <source>
        <strain evidence="5">CBS 339.88</strain>
    </source>
</reference>
<protein>
    <submittedName>
        <fullName evidence="4">Uncharacterized protein</fullName>
    </submittedName>
</protein>
<evidence type="ECO:0000256" key="3">
    <source>
        <dbReference type="ARBA" id="ARBA00023002"/>
    </source>
</evidence>
<dbReference type="GO" id="GO:0050664">
    <property type="term" value="F:oxidoreductase activity, acting on NAD(P)H, oxygen as acceptor"/>
    <property type="evidence" value="ECO:0007669"/>
    <property type="project" value="TreeGrafter"/>
</dbReference>
<dbReference type="InterPro" id="IPR020904">
    <property type="entry name" value="Sc_DH/Rdtase_CS"/>
</dbReference>
<dbReference type="PROSITE" id="PS00061">
    <property type="entry name" value="ADH_SHORT"/>
    <property type="match status" value="1"/>
</dbReference>
<gene>
    <name evidence="4" type="ORF">GALMADRAFT_242926</name>
</gene>
<evidence type="ECO:0000313" key="5">
    <source>
        <dbReference type="Proteomes" id="UP000027222"/>
    </source>
</evidence>
<keyword evidence="5" id="KW-1185">Reference proteome</keyword>
<sequence>MSTSTAPLLGVAAALANREPTRSAFALFSLLGRVAIVSGAQRGIGLEIALALAEAGATVYCLDLPAEPDDKWRKVQQFADGLPDLLPADSQAHKSQTQLKPKGRLEYASCDVTKQHEMWALVEKIADKEGRLDICFANAGILRGAEVLDYPAEEFQKIMEINVNGALYTAQAAGRQMAKYNIPGSIVLTGSMSGSMTNKDMHWTAYNTSKAAVIQMARSMACELGPKSIRVNSISPGYIYTEMTKAFLDGKPELDKAWRSENPLGRLGNPDELRGVALFLASDASTFCTGSDLIVDGGHRAW</sequence>
<dbReference type="Gene3D" id="3.40.50.720">
    <property type="entry name" value="NAD(P)-binding Rossmann-like Domain"/>
    <property type="match status" value="1"/>
</dbReference>